<comment type="caution">
    <text evidence="1">The sequence shown here is derived from an EMBL/GenBank/DDBJ whole genome shotgun (WGS) entry which is preliminary data.</text>
</comment>
<name>A0ACC1AGU5_9ROSI</name>
<sequence length="75" mass="8701">MLRLIGADLSYKMEGMDGKNDKNITRVLFCGPYFPPSHNYTKEYLKNYPFIQFSSFVAMGKAVYLYKGCMLENLQ</sequence>
<accession>A0ACC1AGU5</accession>
<proteinExistence type="predicted"/>
<organism evidence="1 2">
    <name type="scientific">Pistacia atlantica</name>
    <dbReference type="NCBI Taxonomy" id="434234"/>
    <lineage>
        <taxon>Eukaryota</taxon>
        <taxon>Viridiplantae</taxon>
        <taxon>Streptophyta</taxon>
        <taxon>Embryophyta</taxon>
        <taxon>Tracheophyta</taxon>
        <taxon>Spermatophyta</taxon>
        <taxon>Magnoliopsida</taxon>
        <taxon>eudicotyledons</taxon>
        <taxon>Gunneridae</taxon>
        <taxon>Pentapetalae</taxon>
        <taxon>rosids</taxon>
        <taxon>malvids</taxon>
        <taxon>Sapindales</taxon>
        <taxon>Anacardiaceae</taxon>
        <taxon>Pistacia</taxon>
    </lineage>
</organism>
<protein>
    <submittedName>
        <fullName evidence="1">Uncharacterized protein</fullName>
    </submittedName>
</protein>
<dbReference type="Proteomes" id="UP001164250">
    <property type="component" value="Chromosome 10"/>
</dbReference>
<evidence type="ECO:0000313" key="2">
    <source>
        <dbReference type="Proteomes" id="UP001164250"/>
    </source>
</evidence>
<keyword evidence="2" id="KW-1185">Reference proteome</keyword>
<evidence type="ECO:0000313" key="1">
    <source>
        <dbReference type="EMBL" id="KAJ0085436.1"/>
    </source>
</evidence>
<reference evidence="2" key="1">
    <citation type="journal article" date="2023" name="G3 (Bethesda)">
        <title>Genome assembly and association tests identify interacting loci associated with vigor, precocity, and sex in interspecific pistachio rootstocks.</title>
        <authorList>
            <person name="Palmer W."/>
            <person name="Jacygrad E."/>
            <person name="Sagayaradj S."/>
            <person name="Cavanaugh K."/>
            <person name="Han R."/>
            <person name="Bertier L."/>
            <person name="Beede B."/>
            <person name="Kafkas S."/>
            <person name="Golino D."/>
            <person name="Preece J."/>
            <person name="Michelmore R."/>
        </authorList>
    </citation>
    <scope>NUCLEOTIDE SEQUENCE [LARGE SCALE GENOMIC DNA]</scope>
</reference>
<dbReference type="EMBL" id="CM047906">
    <property type="protein sequence ID" value="KAJ0085436.1"/>
    <property type="molecule type" value="Genomic_DNA"/>
</dbReference>
<gene>
    <name evidence="1" type="ORF">Patl1_07372</name>
</gene>